<feature type="domain" description="Band 7" evidence="9">
    <location>
        <begin position="28"/>
        <end position="211"/>
    </location>
</feature>
<evidence type="ECO:0000256" key="3">
    <source>
        <dbReference type="ARBA" id="ARBA00007161"/>
    </source>
</evidence>
<evidence type="ECO:0000313" key="11">
    <source>
        <dbReference type="Proteomes" id="UP000325797"/>
    </source>
</evidence>
<feature type="region of interest" description="Disordered" evidence="7">
    <location>
        <begin position="567"/>
        <end position="586"/>
    </location>
</feature>
<dbReference type="EMBL" id="CP042582">
    <property type="protein sequence ID" value="QEX21155.1"/>
    <property type="molecule type" value="Genomic_DNA"/>
</dbReference>
<keyword evidence="8" id="KW-0812">Transmembrane</keyword>
<evidence type="ECO:0000256" key="1">
    <source>
        <dbReference type="ARBA" id="ARBA00004167"/>
    </source>
</evidence>
<feature type="coiled-coil region" evidence="6">
    <location>
        <begin position="231"/>
        <end position="291"/>
    </location>
</feature>
<proteinExistence type="inferred from homology"/>
<dbReference type="KEGG" id="hadh:FRZ61_10760"/>
<sequence length="586" mass="65647">MSGELIGSIVSWLIAAIVVVAIVVYLLNWLYRRSSKEVAFVRTGFGGERVVIDGGAFVIPILHQVTDVNMNVLQLRAARENEEALITKDRMRVDIEADFYVRVSSDKRAVAAAASTLGRRTLEPERLNALLDGKLVSALRIAAAAMTMEEMHEKRGDYIQRVRTTMTDALAQNGLELETVAIIGLDQTELGFFNPANRFDAEGLTNLIQETEARRKLRNDIEQETMIQIRLRNLEAEKRALDIEQEAEMARLAQQREVEVRRAEQRAEVARDRAAQEALAQQAEIAAHEETERVRIERDLSLTRARIAKELESERIDIERSRNLDQSRIEARLTTETARLSSERSLDEARIGRELELHRLEIGRERSVEEADIERQAAIHMKSLERYAAQVKAEAAHAQAAQAEENVSTVREIESVNRRRQAEVVIAEKEAEQTRILAAAEQFRSQIVAEAQRLVNEAENVLSDNARISLYRKQLLEHAEGIIRESVRPMEKIDGIRIVQFDGLTGSGRGGGEPNGSLTDEVIDSALRYRVQAPMLDGILKEIGFEGGSIAKMGGLIREARDLESIRKDVERRAPSKDAGGSSEGA</sequence>
<organism evidence="10 11">
    <name type="scientific">Hypericibacter adhaerens</name>
    <dbReference type="NCBI Taxonomy" id="2602016"/>
    <lineage>
        <taxon>Bacteria</taxon>
        <taxon>Pseudomonadati</taxon>
        <taxon>Pseudomonadota</taxon>
        <taxon>Alphaproteobacteria</taxon>
        <taxon>Rhodospirillales</taxon>
        <taxon>Dongiaceae</taxon>
        <taxon>Hypericibacter</taxon>
    </lineage>
</organism>
<feature type="compositionally biased region" description="Basic and acidic residues" evidence="7">
    <location>
        <begin position="567"/>
        <end position="576"/>
    </location>
</feature>
<keyword evidence="5 8" id="KW-0472">Membrane</keyword>
<dbReference type="Pfam" id="PF01145">
    <property type="entry name" value="Band_7"/>
    <property type="match status" value="1"/>
</dbReference>
<keyword evidence="8" id="KW-1133">Transmembrane helix</keyword>
<dbReference type="Gene3D" id="3.30.479.30">
    <property type="entry name" value="Band 7 domain"/>
    <property type="match status" value="1"/>
</dbReference>
<keyword evidence="4" id="KW-1003">Cell membrane</keyword>
<dbReference type="AlphaFoldDB" id="A0A5J6MWS0"/>
<evidence type="ECO:0000259" key="9">
    <source>
        <dbReference type="SMART" id="SM00244"/>
    </source>
</evidence>
<keyword evidence="6" id="KW-0175">Coiled coil</keyword>
<keyword evidence="11" id="KW-1185">Reference proteome</keyword>
<name>A0A5J6MWS0_9PROT</name>
<evidence type="ECO:0000313" key="10">
    <source>
        <dbReference type="EMBL" id="QEX21155.1"/>
    </source>
</evidence>
<dbReference type="RefSeq" id="WP_151115483.1">
    <property type="nucleotide sequence ID" value="NZ_CP042582.1"/>
</dbReference>
<evidence type="ECO:0000256" key="2">
    <source>
        <dbReference type="ARBA" id="ARBA00004236"/>
    </source>
</evidence>
<evidence type="ECO:0000256" key="5">
    <source>
        <dbReference type="ARBA" id="ARBA00023136"/>
    </source>
</evidence>
<dbReference type="InterPro" id="IPR027705">
    <property type="entry name" value="Flotillin_fam"/>
</dbReference>
<comment type="subcellular location">
    <subcellularLocation>
        <location evidence="2">Cell membrane</location>
    </subcellularLocation>
    <subcellularLocation>
        <location evidence="1">Membrane</location>
        <topology evidence="1">Single-pass membrane protein</topology>
    </subcellularLocation>
</comment>
<feature type="transmembrane region" description="Helical" evidence="8">
    <location>
        <begin position="6"/>
        <end position="27"/>
    </location>
</feature>
<protein>
    <recommendedName>
        <fullName evidence="9">Band 7 domain-containing protein</fullName>
    </recommendedName>
</protein>
<dbReference type="SUPFAM" id="SSF117892">
    <property type="entry name" value="Band 7/SPFH domain"/>
    <property type="match status" value="1"/>
</dbReference>
<dbReference type="CDD" id="cd03399">
    <property type="entry name" value="SPFH_flotillin"/>
    <property type="match status" value="1"/>
</dbReference>
<evidence type="ECO:0000256" key="7">
    <source>
        <dbReference type="SAM" id="MobiDB-lite"/>
    </source>
</evidence>
<evidence type="ECO:0000256" key="4">
    <source>
        <dbReference type="ARBA" id="ARBA00022475"/>
    </source>
</evidence>
<dbReference type="InterPro" id="IPR001107">
    <property type="entry name" value="Band_7"/>
</dbReference>
<dbReference type="OrthoDB" id="9815577at2"/>
<dbReference type="PANTHER" id="PTHR13806">
    <property type="entry name" value="FLOTILLIN-RELATED"/>
    <property type="match status" value="1"/>
</dbReference>
<dbReference type="InterPro" id="IPR031905">
    <property type="entry name" value="Flotillin_C"/>
</dbReference>
<dbReference type="Proteomes" id="UP000325797">
    <property type="component" value="Chromosome"/>
</dbReference>
<dbReference type="InterPro" id="IPR036013">
    <property type="entry name" value="Band_7/SPFH_dom_sf"/>
</dbReference>
<dbReference type="Pfam" id="PF15975">
    <property type="entry name" value="Flot"/>
    <property type="match status" value="1"/>
</dbReference>
<dbReference type="GO" id="GO:0005886">
    <property type="term" value="C:plasma membrane"/>
    <property type="evidence" value="ECO:0007669"/>
    <property type="project" value="UniProtKB-SubCell"/>
</dbReference>
<accession>A0A5J6MWS0</accession>
<reference evidence="10 11" key="1">
    <citation type="submission" date="2019-08" db="EMBL/GenBank/DDBJ databases">
        <title>Hyperibacter terrae gen. nov., sp. nov. and Hyperibacter viscosus sp. nov., two new members in the family Rhodospirillaceae isolated from the rhizosphere of Hypericum perforatum.</title>
        <authorList>
            <person name="Noviana Z."/>
        </authorList>
    </citation>
    <scope>NUCLEOTIDE SEQUENCE [LARGE SCALE GENOMIC DNA]</scope>
    <source>
        <strain evidence="10 11">R5959</strain>
    </source>
</reference>
<comment type="similarity">
    <text evidence="3">Belongs to the band 7/mec-2 family. Flotillin subfamily.</text>
</comment>
<dbReference type="SMART" id="SM00244">
    <property type="entry name" value="PHB"/>
    <property type="match status" value="1"/>
</dbReference>
<dbReference type="PANTHER" id="PTHR13806:SF31">
    <property type="entry name" value="FLOTILLIN-LIKE PROTEIN 1-RELATED"/>
    <property type="match status" value="1"/>
</dbReference>
<evidence type="ECO:0000256" key="6">
    <source>
        <dbReference type="SAM" id="Coils"/>
    </source>
</evidence>
<gene>
    <name evidence="10" type="ORF">FRZ61_10760</name>
</gene>
<evidence type="ECO:0000256" key="8">
    <source>
        <dbReference type="SAM" id="Phobius"/>
    </source>
</evidence>